<feature type="region of interest" description="Disordered" evidence="1">
    <location>
        <begin position="1"/>
        <end position="20"/>
    </location>
</feature>
<dbReference type="KEGG" id="sqz:FQU76_26210"/>
<dbReference type="InterPro" id="IPR040483">
    <property type="entry name" value="PatG_dom"/>
</dbReference>
<keyword evidence="5" id="KW-1185">Reference proteome</keyword>
<feature type="domain" description="PatG C-terminal" evidence="3">
    <location>
        <begin position="164"/>
        <end position="270"/>
    </location>
</feature>
<evidence type="ECO:0000259" key="3">
    <source>
        <dbReference type="Pfam" id="PF18065"/>
    </source>
</evidence>
<dbReference type="Proteomes" id="UP000320580">
    <property type="component" value="Chromosome"/>
</dbReference>
<name>A0A5B8JHV6_9ACTN</name>
<dbReference type="RefSeq" id="WP_146482730.1">
    <property type="nucleotide sequence ID" value="NZ_CP042266.1"/>
</dbReference>
<proteinExistence type="predicted"/>
<sequence length="273" mass="30269">MSEPGTSDDTPLPEPGDAPRRPAFVYAIGRIGCRFPDRGVEKEFAQATGRTDTRGRTDHEALHEVIDRPENRYLARQLLYVFSVRGVETYTVRPRYEEDYDRLIEAVRPQPTPLDLDVLIGVREPVPPGGCGGSRLPMVEFEQVYSFDRTELVDAVDKPKDMPAKRFRKTADEVLTRLLAVAANAGATAEDRAANYITCRYAAVYVKTFEAFAADSALTSIDVGPAPVGGDRGVVSFTLSFTQRGTDLTERWSALVDTEYLYPYLLTPLAPSL</sequence>
<reference evidence="4 5" key="1">
    <citation type="submission" date="2019-07" db="EMBL/GenBank/DDBJ databases">
        <authorList>
            <person name="Zhu P."/>
        </authorList>
    </citation>
    <scope>NUCLEOTIDE SEQUENCE [LARGE SCALE GENOMIC DNA]</scope>
    <source>
        <strain evidence="4 5">SSL-25</strain>
    </source>
</reference>
<dbReference type="InterPro" id="IPR040636">
    <property type="entry name" value="PatG_C"/>
</dbReference>
<dbReference type="OrthoDB" id="4174481at2"/>
<evidence type="ECO:0000313" key="5">
    <source>
        <dbReference type="Proteomes" id="UP000320580"/>
    </source>
</evidence>
<dbReference type="Pfam" id="PF18065">
    <property type="entry name" value="PatG_C"/>
    <property type="match status" value="1"/>
</dbReference>
<evidence type="ECO:0000313" key="4">
    <source>
        <dbReference type="EMBL" id="QDY79441.1"/>
    </source>
</evidence>
<dbReference type="Pfam" id="PF18047">
    <property type="entry name" value="PatG_D"/>
    <property type="match status" value="1"/>
</dbReference>
<protein>
    <submittedName>
        <fullName evidence="4">Uncharacterized protein</fullName>
    </submittedName>
</protein>
<gene>
    <name evidence="4" type="ORF">FQU76_26210</name>
</gene>
<evidence type="ECO:0000256" key="1">
    <source>
        <dbReference type="SAM" id="MobiDB-lite"/>
    </source>
</evidence>
<evidence type="ECO:0000259" key="2">
    <source>
        <dbReference type="Pfam" id="PF18047"/>
    </source>
</evidence>
<accession>A0A5B8JHV6</accession>
<dbReference type="AlphaFoldDB" id="A0A5B8JHV6"/>
<organism evidence="4 5">
    <name type="scientific">Streptomyces qinzhouensis</name>
    <dbReference type="NCBI Taxonomy" id="2599401"/>
    <lineage>
        <taxon>Bacteria</taxon>
        <taxon>Bacillati</taxon>
        <taxon>Actinomycetota</taxon>
        <taxon>Actinomycetes</taxon>
        <taxon>Kitasatosporales</taxon>
        <taxon>Streptomycetaceae</taxon>
        <taxon>Streptomyces</taxon>
    </lineage>
</organism>
<dbReference type="EMBL" id="CP042266">
    <property type="protein sequence ID" value="QDY79441.1"/>
    <property type="molecule type" value="Genomic_DNA"/>
</dbReference>
<feature type="domain" description="PatG" evidence="2">
    <location>
        <begin position="24"/>
        <end position="110"/>
    </location>
</feature>